<comment type="caution">
    <text evidence="4">The sequence shown here is derived from an EMBL/GenBank/DDBJ whole genome shotgun (WGS) entry which is preliminary data.</text>
</comment>
<gene>
    <name evidence="4" type="ORF">H072_10942</name>
</gene>
<dbReference type="Gene3D" id="1.25.40.20">
    <property type="entry name" value="Ankyrin repeat-containing domain"/>
    <property type="match status" value="2"/>
</dbReference>
<dbReference type="HOGENOM" id="CLU_000134_18_0_1"/>
<accession>S8A3B3</accession>
<dbReference type="PROSITE" id="PS50297">
    <property type="entry name" value="ANK_REP_REGION"/>
    <property type="match status" value="2"/>
</dbReference>
<evidence type="ECO:0000313" key="5">
    <source>
        <dbReference type="Proteomes" id="UP000015100"/>
    </source>
</evidence>
<dbReference type="PANTHER" id="PTHR24171:SF8">
    <property type="entry name" value="BRCA1-ASSOCIATED RING DOMAIN PROTEIN 1"/>
    <property type="match status" value="1"/>
</dbReference>
<dbReference type="EMBL" id="AQGS01001087">
    <property type="protein sequence ID" value="EPS35641.1"/>
    <property type="molecule type" value="Genomic_DNA"/>
</dbReference>
<dbReference type="Pfam" id="PF13857">
    <property type="entry name" value="Ank_5"/>
    <property type="match status" value="1"/>
</dbReference>
<dbReference type="Pfam" id="PF12796">
    <property type="entry name" value="Ank_2"/>
    <property type="match status" value="1"/>
</dbReference>
<dbReference type="InterPro" id="IPR036770">
    <property type="entry name" value="Ankyrin_rpt-contain_sf"/>
</dbReference>
<keyword evidence="2 3" id="KW-0040">ANK repeat</keyword>
<dbReference type="Proteomes" id="UP000015100">
    <property type="component" value="Unassembled WGS sequence"/>
</dbReference>
<feature type="repeat" description="ANK" evidence="3">
    <location>
        <begin position="223"/>
        <end position="255"/>
    </location>
</feature>
<keyword evidence="1" id="KW-0677">Repeat</keyword>
<dbReference type="GO" id="GO:0004842">
    <property type="term" value="F:ubiquitin-protein transferase activity"/>
    <property type="evidence" value="ECO:0007669"/>
    <property type="project" value="TreeGrafter"/>
</dbReference>
<dbReference type="GO" id="GO:0085020">
    <property type="term" value="P:protein K6-linked ubiquitination"/>
    <property type="evidence" value="ECO:0007669"/>
    <property type="project" value="TreeGrafter"/>
</dbReference>
<dbReference type="eggNOG" id="KOG4177">
    <property type="taxonomic scope" value="Eukaryota"/>
</dbReference>
<proteinExistence type="predicted"/>
<dbReference type="AlphaFoldDB" id="S8A3B3"/>
<dbReference type="PROSITE" id="PS50088">
    <property type="entry name" value="ANK_REPEAT"/>
    <property type="match status" value="2"/>
</dbReference>
<dbReference type="InterPro" id="IPR002110">
    <property type="entry name" value="Ankyrin_rpt"/>
</dbReference>
<evidence type="ECO:0000256" key="2">
    <source>
        <dbReference type="ARBA" id="ARBA00023043"/>
    </source>
</evidence>
<keyword evidence="5" id="KW-1185">Reference proteome</keyword>
<dbReference type="OMA" id="NAACECK"/>
<dbReference type="PANTHER" id="PTHR24171">
    <property type="entry name" value="ANKYRIN REPEAT DOMAIN-CONTAINING PROTEIN 39-RELATED"/>
    <property type="match status" value="1"/>
</dbReference>
<dbReference type="SUPFAM" id="SSF48403">
    <property type="entry name" value="Ankyrin repeat"/>
    <property type="match status" value="1"/>
</dbReference>
<dbReference type="OrthoDB" id="20872at2759"/>
<dbReference type="STRING" id="1284197.S8A3B3"/>
<evidence type="ECO:0000256" key="3">
    <source>
        <dbReference type="PROSITE-ProRule" id="PRU00023"/>
    </source>
</evidence>
<name>S8A3B3_DACHA</name>
<dbReference type="SMART" id="SM00248">
    <property type="entry name" value="ANK"/>
    <property type="match status" value="5"/>
</dbReference>
<evidence type="ECO:0000313" key="4">
    <source>
        <dbReference type="EMBL" id="EPS35641.1"/>
    </source>
</evidence>
<protein>
    <submittedName>
        <fullName evidence="4">Uncharacterized protein</fullName>
    </submittedName>
</protein>
<reference evidence="4 5" key="1">
    <citation type="journal article" date="2013" name="PLoS Genet.">
        <title>Genomic mechanisms accounting for the adaptation to parasitism in nematode-trapping fungi.</title>
        <authorList>
            <person name="Meerupati T."/>
            <person name="Andersson K.M."/>
            <person name="Friman E."/>
            <person name="Kumar D."/>
            <person name="Tunlid A."/>
            <person name="Ahren D."/>
        </authorList>
    </citation>
    <scope>NUCLEOTIDE SEQUENCE [LARGE SCALE GENOMIC DNA]</scope>
    <source>
        <strain evidence="4 5">CBS 200.50</strain>
    </source>
</reference>
<evidence type="ECO:0000256" key="1">
    <source>
        <dbReference type="ARBA" id="ARBA00022737"/>
    </source>
</evidence>
<feature type="repeat" description="ANK" evidence="3">
    <location>
        <begin position="57"/>
        <end position="89"/>
    </location>
</feature>
<reference evidence="5" key="2">
    <citation type="submission" date="2013-04" db="EMBL/GenBank/DDBJ databases">
        <title>Genomic mechanisms accounting for the adaptation to parasitism in nematode-trapping fungi.</title>
        <authorList>
            <person name="Ahren D.G."/>
        </authorList>
    </citation>
    <scope>NUCLEOTIDE SEQUENCE [LARGE SCALE GENOMIC DNA]</scope>
    <source>
        <strain evidence="5">CBS 200.50</strain>
    </source>
</reference>
<sequence length="282" mass="31573">MSNLSTTKGGADADGEPALVDGNPNLQLLHLAIKEDRNEDMKICIEKNELIECQDEFGRTPLYLAVFYRRLKMVEFLLSKNANANAACECKTTCLSKAAENGDIEILRLLLLNGALRDTQNQDGESPAQLAERNGHFLISSEFENHDMHIRNEFVDAARMGSVDKMKRLIKVGVDPNIGDRKGDLALGVAIKNDRNEVIQFLLDDDTLIATPKDKRVQSKDRESKTALHFASYKGDMALVELILNAGGNPDAQDSHGRTPWQYAMRGKHRKVADLLENWRRK</sequence>
<organism evidence="4 5">
    <name type="scientific">Dactylellina haptotyla (strain CBS 200.50)</name>
    <name type="common">Nematode-trapping fungus</name>
    <name type="synonym">Monacrosporium haptotylum</name>
    <dbReference type="NCBI Taxonomy" id="1284197"/>
    <lineage>
        <taxon>Eukaryota</taxon>
        <taxon>Fungi</taxon>
        <taxon>Dikarya</taxon>
        <taxon>Ascomycota</taxon>
        <taxon>Pezizomycotina</taxon>
        <taxon>Orbiliomycetes</taxon>
        <taxon>Orbiliales</taxon>
        <taxon>Orbiliaceae</taxon>
        <taxon>Dactylellina</taxon>
    </lineage>
</organism>